<proteinExistence type="predicted"/>
<dbReference type="Proteomes" id="UP000757900">
    <property type="component" value="Unassembled WGS sequence"/>
</dbReference>
<reference evidence="3" key="1">
    <citation type="submission" date="2020-04" db="EMBL/GenBank/DDBJ databases">
        <title>Deep metagenomics examines the oral microbiome during advanced dental caries in children, revealing novel taxa and co-occurrences with host molecules.</title>
        <authorList>
            <person name="Baker J.L."/>
            <person name="Morton J.T."/>
            <person name="Dinis M."/>
            <person name="Alvarez R."/>
            <person name="Tran N.C."/>
            <person name="Knight R."/>
            <person name="Edlund A."/>
        </authorList>
    </citation>
    <scope>NUCLEOTIDE SEQUENCE</scope>
    <source>
        <strain evidence="3">JCVI_23_bin.16</strain>
    </source>
</reference>
<gene>
    <name evidence="3" type="ORF">HXK00_08355</name>
</gene>
<dbReference type="InterPro" id="IPR040502">
    <property type="entry name" value="GH101_dom-6"/>
</dbReference>
<dbReference type="InterPro" id="IPR013780">
    <property type="entry name" value="Glyco_hydro_b"/>
</dbReference>
<evidence type="ECO:0000259" key="1">
    <source>
        <dbReference type="Pfam" id="PF17974"/>
    </source>
</evidence>
<sequence>TWTLPESWRGDKVYLYKLTDQGKQEQVELAVDSQGRITIDALANQPYVLYKVAQGKRTMTWSEGMHLYDQGFNSGTLDHWTKTGDSQNAQIVKSQGANEMLRIAGNKERVTLTQKLTDLKPNTRYAVYVGVDNRSNAKADITIKSGNQTISNYTYKSIAKNYVQAHAHNTSAKNATVDNSSYFQNMYVFFTTGSDVSNVTLTLGRDADQDATYFDEIRIFENQSNMYSGGHNTTPGTFKQDFEEVPQGIFPFVVGNVEGVSDNRTHLSERHDPYTQRGWNGKKINDVIEGNWSLKTNGLTGRDRLVYQTIPQNFRFEAGKTYRVTFDYEAGSHDAYAFVEGDGEYTRRSKLKMHALRNTWEGSDKPGKASFIVQASDSGNTWIGIYSTNKASDNKGETGSAVDFRGYKDFMMDNLQIEEVNLTGKLIVDEAYKENTPVVNGNYTPASLEAYKNAILALTEAEDDISVEDANKLVAAVQAAKEALQVKRTSPGWDDIESVEAPAHEGEEFWYAFDGDTGTLWHTPWDRRAIGESGT</sequence>
<dbReference type="AlphaFoldDB" id="A0A929QTU3"/>
<accession>A0A929QTU3</accession>
<evidence type="ECO:0000313" key="4">
    <source>
        <dbReference type="Proteomes" id="UP000757900"/>
    </source>
</evidence>
<feature type="non-terminal residue" evidence="3">
    <location>
        <position position="1"/>
    </location>
</feature>
<dbReference type="Pfam" id="PF17974">
    <property type="entry name" value="GalBD_like"/>
    <property type="match status" value="1"/>
</dbReference>
<dbReference type="Gene3D" id="2.60.120.260">
    <property type="entry name" value="Galactose-binding domain-like"/>
    <property type="match status" value="2"/>
</dbReference>
<name>A0A929QTU3_ABIDE</name>
<dbReference type="Gene3D" id="6.10.140.660">
    <property type="match status" value="1"/>
</dbReference>
<dbReference type="InterPro" id="IPR049314">
    <property type="entry name" value="GH101_dom-5"/>
</dbReference>
<comment type="caution">
    <text evidence="3">The sequence shown here is derived from an EMBL/GenBank/DDBJ whole genome shotgun (WGS) entry which is preliminary data.</text>
</comment>
<dbReference type="EMBL" id="JABZFV010000314">
    <property type="protein sequence ID" value="MBF0935631.1"/>
    <property type="molecule type" value="Genomic_DNA"/>
</dbReference>
<dbReference type="Gene3D" id="2.60.40.1180">
    <property type="entry name" value="Golgi alpha-mannosidase II"/>
    <property type="match status" value="1"/>
</dbReference>
<evidence type="ECO:0000259" key="2">
    <source>
        <dbReference type="Pfam" id="PF21466"/>
    </source>
</evidence>
<dbReference type="Pfam" id="PF21466">
    <property type="entry name" value="GH101_dom-5"/>
    <property type="match status" value="1"/>
</dbReference>
<feature type="domain" description="Endo-alpha-N-acetylgalactosaminidase" evidence="1">
    <location>
        <begin position="215"/>
        <end position="406"/>
    </location>
</feature>
<protein>
    <submittedName>
        <fullName evidence="3">YSIRK signal domain/LPXTG anchor domain surface protein</fullName>
    </submittedName>
</protein>
<evidence type="ECO:0000313" key="3">
    <source>
        <dbReference type="EMBL" id="MBF0935631.1"/>
    </source>
</evidence>
<organism evidence="3 4">
    <name type="scientific">Abiotrophia defectiva</name>
    <name type="common">Streptococcus defectivus</name>
    <dbReference type="NCBI Taxonomy" id="46125"/>
    <lineage>
        <taxon>Bacteria</taxon>
        <taxon>Bacillati</taxon>
        <taxon>Bacillota</taxon>
        <taxon>Bacilli</taxon>
        <taxon>Lactobacillales</taxon>
        <taxon>Aerococcaceae</taxon>
        <taxon>Abiotrophia</taxon>
    </lineage>
</organism>
<feature type="non-terminal residue" evidence="3">
    <location>
        <position position="535"/>
    </location>
</feature>
<feature type="domain" description="Endo-alpha-N-acetylgalactosaminidase" evidence="2">
    <location>
        <begin position="68"/>
        <end position="214"/>
    </location>
</feature>